<evidence type="ECO:0000256" key="15">
    <source>
        <dbReference type="ARBA" id="ARBA00039622"/>
    </source>
</evidence>
<keyword evidence="8 28" id="KW-1133">Transmembrane helix</keyword>
<keyword evidence="31" id="KW-1185">Reference proteome</keyword>
<comment type="catalytic activity">
    <reaction evidence="27">
        <text>hexadecanoate + NADH + 2 H(+) = hexadecanal + NAD(+) + H2O</text>
        <dbReference type="Rhea" id="RHEA:33739"/>
        <dbReference type="ChEBI" id="CHEBI:7896"/>
        <dbReference type="ChEBI" id="CHEBI:15377"/>
        <dbReference type="ChEBI" id="CHEBI:15378"/>
        <dbReference type="ChEBI" id="CHEBI:17600"/>
        <dbReference type="ChEBI" id="CHEBI:57540"/>
        <dbReference type="ChEBI" id="CHEBI:57945"/>
    </reaction>
</comment>
<dbReference type="InterPro" id="IPR016163">
    <property type="entry name" value="Ald_DH_C"/>
</dbReference>
<evidence type="ECO:0000256" key="8">
    <source>
        <dbReference type="ARBA" id="ARBA00022989"/>
    </source>
</evidence>
<evidence type="ECO:0000256" key="10">
    <source>
        <dbReference type="ARBA" id="ARBA00023027"/>
    </source>
</evidence>
<evidence type="ECO:0000256" key="14">
    <source>
        <dbReference type="ARBA" id="ARBA00039117"/>
    </source>
</evidence>
<comment type="subcellular location">
    <subcellularLocation>
        <location evidence="1">Endoplasmic reticulum membrane</location>
        <topology evidence="1">Single-pass membrane protein</topology>
        <orientation evidence="1">Cytoplasmic side</orientation>
    </subcellularLocation>
    <subcellularLocation>
        <location evidence="2">Microsome membrane</location>
    </subcellularLocation>
</comment>
<evidence type="ECO:0000256" key="16">
    <source>
        <dbReference type="ARBA" id="ARBA00042336"/>
    </source>
</evidence>
<keyword evidence="4 28" id="KW-0812">Transmembrane</keyword>
<evidence type="ECO:0000256" key="5">
    <source>
        <dbReference type="ARBA" id="ARBA00022824"/>
    </source>
</evidence>
<comment type="catalytic activity">
    <reaction evidence="25">
        <text>a fatty aldehyde + NAD(+) + H2O = a fatty acid + NADH + 2 H(+)</text>
        <dbReference type="Rhea" id="RHEA:49832"/>
        <dbReference type="ChEBI" id="CHEBI:15377"/>
        <dbReference type="ChEBI" id="CHEBI:15378"/>
        <dbReference type="ChEBI" id="CHEBI:28868"/>
        <dbReference type="ChEBI" id="CHEBI:35746"/>
        <dbReference type="ChEBI" id="CHEBI:57540"/>
        <dbReference type="ChEBI" id="CHEBI:57945"/>
    </reaction>
</comment>
<dbReference type="GO" id="GO:0120553">
    <property type="term" value="F:farnesal dehydrogenase (NAD+) activity"/>
    <property type="evidence" value="ECO:0007669"/>
    <property type="project" value="UniProtKB-EC"/>
</dbReference>
<dbReference type="InterPro" id="IPR016161">
    <property type="entry name" value="Ald_DH/histidinol_DH"/>
</dbReference>
<dbReference type="GeneTree" id="ENSGT00940000157944"/>
<dbReference type="FunFam" id="3.40.605.10:FF:000004">
    <property type="entry name" value="Aldehyde dehydrogenase"/>
    <property type="match status" value="1"/>
</dbReference>
<comment type="similarity">
    <text evidence="3">Belongs to the aldehyde dehydrogenase family.</text>
</comment>
<sequence>MEHQVQRVRDAFLSGRSRPLRFRLQQLEALRRMLQEREKDIVAAIGADLRKSEFNAYIQEFLTLLGEIDLVLEKLPEWVKATPAKKNMLIMLDEAYIQPEPLGVVLIIGAWNYPLVLLIQPLIGAIAAGNAVIMKPSEVSENTAKILAKLLPQYLDQEFYGENIKESPDYERIINLRHFKRILSLLEGQKIAFGGETDEATRYVAPTVLIDVDPESKVMQEEIFGPILPIVSVKNAEEAIRFINEREKPLAFYVFSHNDKLVKRMIEGTSSGAVTVNDVVVHFMLNSLPFGGVGSSGMGAYHGKHSFDTFSHQRSCLLRNFKREFVNKLRYPPNSQSKVDWAKFVLLKQFSKGKLGLLLLTFLGAVVAVLVKAGYF</sequence>
<keyword evidence="10" id="KW-0520">NAD</keyword>
<evidence type="ECO:0000256" key="28">
    <source>
        <dbReference type="SAM" id="Phobius"/>
    </source>
</evidence>
<evidence type="ECO:0000313" key="31">
    <source>
        <dbReference type="Proteomes" id="UP000694387"/>
    </source>
</evidence>
<name>A0A9L0JXV3_EQUAS</name>
<dbReference type="InterPro" id="IPR016162">
    <property type="entry name" value="Ald_DH_N"/>
</dbReference>
<accession>A0A9L0JXV3</accession>
<comment type="catalytic activity">
    <reaction evidence="20">
        <text>tetradecanal + NAD(+) + H2O = tetradecanoate + NADH + 2 H(+)</text>
        <dbReference type="Rhea" id="RHEA:44172"/>
        <dbReference type="ChEBI" id="CHEBI:15377"/>
        <dbReference type="ChEBI" id="CHEBI:15378"/>
        <dbReference type="ChEBI" id="CHEBI:30807"/>
        <dbReference type="ChEBI" id="CHEBI:57540"/>
        <dbReference type="ChEBI" id="CHEBI:57945"/>
        <dbReference type="ChEBI" id="CHEBI:84067"/>
    </reaction>
</comment>
<evidence type="ECO:0000256" key="7">
    <source>
        <dbReference type="ARBA" id="ARBA00022848"/>
    </source>
</evidence>
<gene>
    <name evidence="30" type="primary">ALDH3A2</name>
</gene>
<evidence type="ECO:0000256" key="17">
    <source>
        <dbReference type="ARBA" id="ARBA00047498"/>
    </source>
</evidence>
<keyword evidence="6" id="KW-0443">Lipid metabolism</keyword>
<keyword evidence="9" id="KW-0560">Oxidoreductase</keyword>
<dbReference type="EC" id="1.2.1.94" evidence="14"/>
<protein>
    <recommendedName>
        <fullName evidence="15">Aldehyde dehydrogenase family 3 member A2</fullName>
        <ecNumber evidence="12">1.2.1.3</ecNumber>
        <ecNumber evidence="13">1.2.1.5</ecNumber>
        <ecNumber evidence="14">1.2.1.94</ecNumber>
    </recommendedName>
    <alternativeName>
        <fullName evidence="16">Fatty aldehyde dehydrogenase</fullName>
    </alternativeName>
</protein>
<evidence type="ECO:0000256" key="26">
    <source>
        <dbReference type="ARBA" id="ARBA00048972"/>
    </source>
</evidence>
<evidence type="ECO:0000256" key="19">
    <source>
        <dbReference type="ARBA" id="ARBA00047920"/>
    </source>
</evidence>
<evidence type="ECO:0000313" key="30">
    <source>
        <dbReference type="Ensembl" id="ENSEASP00005054887.1"/>
    </source>
</evidence>
<evidence type="ECO:0000256" key="1">
    <source>
        <dbReference type="ARBA" id="ARBA00004131"/>
    </source>
</evidence>
<evidence type="ECO:0000256" key="13">
    <source>
        <dbReference type="ARBA" id="ARBA00038982"/>
    </source>
</evidence>
<comment type="catalytic activity">
    <reaction evidence="19">
        <text>(2E,6E)-farnesal + NAD(+) + H2O = (2E,6E)-farnesoate + NADH + 2 H(+)</text>
        <dbReference type="Rhea" id="RHEA:24216"/>
        <dbReference type="ChEBI" id="CHEBI:15377"/>
        <dbReference type="ChEBI" id="CHEBI:15378"/>
        <dbReference type="ChEBI" id="CHEBI:15894"/>
        <dbReference type="ChEBI" id="CHEBI:57540"/>
        <dbReference type="ChEBI" id="CHEBI:57945"/>
        <dbReference type="ChEBI" id="CHEBI:83276"/>
        <dbReference type="EC" id="1.2.1.94"/>
    </reaction>
</comment>
<comment type="catalytic activity">
    <reaction evidence="17">
        <text>2,6,10,14-tetramethylpentadecanal + NAD(+) + H2O = 2,6,10,14-tetramethylpentadecanoate + NADH + 2 H(+)</text>
        <dbReference type="Rhea" id="RHEA:44016"/>
        <dbReference type="ChEBI" id="CHEBI:15377"/>
        <dbReference type="ChEBI" id="CHEBI:15378"/>
        <dbReference type="ChEBI" id="CHEBI:49189"/>
        <dbReference type="ChEBI" id="CHEBI:57540"/>
        <dbReference type="ChEBI" id="CHEBI:57945"/>
        <dbReference type="ChEBI" id="CHEBI:77268"/>
    </reaction>
</comment>
<feature type="domain" description="Aldehyde dehydrogenase" evidence="29">
    <location>
        <begin position="173"/>
        <end position="314"/>
    </location>
</feature>
<comment type="catalytic activity">
    <reaction evidence="26">
        <text>decanal + NAD(+) + H2O = decanoate + NADH + 2 H(+)</text>
        <dbReference type="Rhea" id="RHEA:44104"/>
        <dbReference type="ChEBI" id="CHEBI:15377"/>
        <dbReference type="ChEBI" id="CHEBI:15378"/>
        <dbReference type="ChEBI" id="CHEBI:27689"/>
        <dbReference type="ChEBI" id="CHEBI:31457"/>
        <dbReference type="ChEBI" id="CHEBI:57540"/>
        <dbReference type="ChEBI" id="CHEBI:57945"/>
    </reaction>
</comment>
<dbReference type="SUPFAM" id="SSF53720">
    <property type="entry name" value="ALDH-like"/>
    <property type="match status" value="1"/>
</dbReference>
<evidence type="ECO:0000256" key="6">
    <source>
        <dbReference type="ARBA" id="ARBA00022832"/>
    </source>
</evidence>
<keyword evidence="5" id="KW-0256">Endoplasmic reticulum</keyword>
<evidence type="ECO:0000256" key="9">
    <source>
        <dbReference type="ARBA" id="ARBA00023002"/>
    </source>
</evidence>
<dbReference type="Gene3D" id="3.40.605.10">
    <property type="entry name" value="Aldehyde Dehydrogenase, Chain A, domain 1"/>
    <property type="match status" value="2"/>
</dbReference>
<comment type="catalytic activity">
    <reaction evidence="23">
        <text>octadecanal + NAD(+) + H2O = octadecanoate + NADH + 2 H(+)</text>
        <dbReference type="Rhea" id="RHEA:44020"/>
        <dbReference type="ChEBI" id="CHEBI:15377"/>
        <dbReference type="ChEBI" id="CHEBI:15378"/>
        <dbReference type="ChEBI" id="CHEBI:17034"/>
        <dbReference type="ChEBI" id="CHEBI:25629"/>
        <dbReference type="ChEBI" id="CHEBI:57540"/>
        <dbReference type="ChEBI" id="CHEBI:57945"/>
    </reaction>
</comment>
<evidence type="ECO:0000256" key="24">
    <source>
        <dbReference type="ARBA" id="ARBA00048826"/>
    </source>
</evidence>
<evidence type="ECO:0000256" key="12">
    <source>
        <dbReference type="ARBA" id="ARBA00024226"/>
    </source>
</evidence>
<organism evidence="30 31">
    <name type="scientific">Equus asinus</name>
    <name type="common">Donkey</name>
    <name type="synonym">Equus africanus asinus</name>
    <dbReference type="NCBI Taxonomy" id="9793"/>
    <lineage>
        <taxon>Eukaryota</taxon>
        <taxon>Metazoa</taxon>
        <taxon>Chordata</taxon>
        <taxon>Craniata</taxon>
        <taxon>Vertebrata</taxon>
        <taxon>Euteleostomi</taxon>
        <taxon>Mammalia</taxon>
        <taxon>Eutheria</taxon>
        <taxon>Laurasiatheria</taxon>
        <taxon>Perissodactyla</taxon>
        <taxon>Equidae</taxon>
        <taxon>Equus</taxon>
    </lineage>
</organism>
<dbReference type="FunFam" id="3.40.309.10:FF:000003">
    <property type="entry name" value="Aldehyde dehydrogenase"/>
    <property type="match status" value="1"/>
</dbReference>
<reference evidence="30 31" key="1">
    <citation type="journal article" date="2020" name="Nat. Commun.">
        <title>Donkey genomes provide new insights into domestication and selection for coat color.</title>
        <authorList>
            <person name="Wang"/>
            <person name="C."/>
            <person name="Li"/>
            <person name="H."/>
            <person name="Guo"/>
            <person name="Y."/>
            <person name="Huang"/>
            <person name="J."/>
            <person name="Sun"/>
            <person name="Y."/>
            <person name="Min"/>
            <person name="J."/>
            <person name="Wang"/>
            <person name="J."/>
            <person name="Fang"/>
            <person name="X."/>
            <person name="Zhao"/>
            <person name="Z."/>
            <person name="Wang"/>
            <person name="S."/>
            <person name="Zhang"/>
            <person name="Y."/>
            <person name="Liu"/>
            <person name="Q."/>
            <person name="Jiang"/>
            <person name="Q."/>
            <person name="Wang"/>
            <person name="X."/>
            <person name="Guo"/>
            <person name="Y."/>
            <person name="Yang"/>
            <person name="C."/>
            <person name="Wang"/>
            <person name="Y."/>
            <person name="Tian"/>
            <person name="F."/>
            <person name="Zhuang"/>
            <person name="G."/>
            <person name="Fan"/>
            <person name="Y."/>
            <person name="Gao"/>
            <person name="Q."/>
            <person name="Li"/>
            <person name="Y."/>
            <person name="Ju"/>
            <person name="Z."/>
            <person name="Li"/>
            <person name="J."/>
            <person name="Li"/>
            <person name="R."/>
            <person name="Hou"/>
            <person name="M."/>
            <person name="Yang"/>
            <person name="G."/>
            <person name="Liu"/>
            <person name="G."/>
            <person name="Liu"/>
            <person name="W."/>
            <person name="Guo"/>
            <person name="J."/>
            <person name="Pan"/>
            <person name="S."/>
            <person name="Fan"/>
            <person name="G."/>
            <person name="Zhang"/>
            <person name="W."/>
            <person name="Zhang"/>
            <person name="R."/>
            <person name="Yu"/>
            <person name="J."/>
            <person name="Zhang"/>
            <person name="X."/>
            <person name="Yin"/>
            <person name="Q."/>
            <person name="Ji"/>
            <person name="C."/>
            <person name="Jin"/>
            <person name="Y."/>
            <person name="Yue"/>
            <person name="G."/>
            <person name="Liu"/>
            <person name="M."/>
            <person name="Xu"/>
            <person name="J."/>
            <person name="Liu"/>
            <person name="S."/>
            <person name="Jordana"/>
            <person name="J."/>
            <person name="Noce"/>
            <person name="A."/>
            <person name="Amills"/>
            <person name="M."/>
            <person name="Wu"/>
            <person name="D.D."/>
            <person name="Li"/>
            <person name="S."/>
            <person name="Zhou"/>
            <person name="X. and Zhong"/>
            <person name="J."/>
        </authorList>
    </citation>
    <scope>NUCLEOTIDE SEQUENCE [LARGE SCALE GENOMIC DNA]</scope>
</reference>
<dbReference type="PANTHER" id="PTHR43570">
    <property type="entry name" value="ALDEHYDE DEHYDROGENASE"/>
    <property type="match status" value="1"/>
</dbReference>
<evidence type="ECO:0000256" key="11">
    <source>
        <dbReference type="ARBA" id="ARBA00023136"/>
    </source>
</evidence>
<feature type="transmembrane region" description="Helical" evidence="28">
    <location>
        <begin position="355"/>
        <end position="375"/>
    </location>
</feature>
<keyword evidence="7" id="KW-0492">Microsome</keyword>
<dbReference type="GO" id="GO:0006081">
    <property type="term" value="P:aldehyde metabolic process"/>
    <property type="evidence" value="ECO:0007669"/>
    <property type="project" value="InterPro"/>
</dbReference>
<dbReference type="EC" id="1.2.1.5" evidence="13"/>
<dbReference type="Gene3D" id="3.40.309.10">
    <property type="entry name" value="Aldehyde Dehydrogenase, Chain A, domain 2"/>
    <property type="match status" value="1"/>
</dbReference>
<evidence type="ECO:0000256" key="27">
    <source>
        <dbReference type="ARBA" id="ARBA00049148"/>
    </source>
</evidence>
<dbReference type="GO" id="GO:0005789">
    <property type="term" value="C:endoplasmic reticulum membrane"/>
    <property type="evidence" value="ECO:0007669"/>
    <property type="project" value="UniProtKB-SubCell"/>
</dbReference>
<feature type="domain" description="Aldehyde dehydrogenase" evidence="29">
    <location>
        <begin position="3"/>
        <end position="151"/>
    </location>
</feature>
<evidence type="ECO:0000256" key="2">
    <source>
        <dbReference type="ARBA" id="ARBA00004524"/>
    </source>
</evidence>
<dbReference type="GO" id="GO:0006631">
    <property type="term" value="P:fatty acid metabolic process"/>
    <property type="evidence" value="ECO:0007669"/>
    <property type="project" value="UniProtKB-KW"/>
</dbReference>
<dbReference type="PANTHER" id="PTHR43570:SF9">
    <property type="entry name" value="ALDEHYDE DEHYDROGENASE FAMILY 3 MEMBER A2"/>
    <property type="match status" value="1"/>
</dbReference>
<proteinExistence type="inferred from homology"/>
<reference evidence="30" key="2">
    <citation type="submission" date="2025-08" db="UniProtKB">
        <authorList>
            <consortium name="Ensembl"/>
        </authorList>
    </citation>
    <scope>IDENTIFICATION</scope>
</reference>
<evidence type="ECO:0000256" key="22">
    <source>
        <dbReference type="ARBA" id="ARBA00048607"/>
    </source>
</evidence>
<keyword evidence="11 28" id="KW-0472">Membrane</keyword>
<evidence type="ECO:0000256" key="25">
    <source>
        <dbReference type="ARBA" id="ARBA00048895"/>
    </source>
</evidence>
<dbReference type="Ensembl" id="ENSEAST00005048109.1">
    <property type="protein sequence ID" value="ENSEASP00005054887.1"/>
    <property type="gene ID" value="ENSEASG00005017590.2"/>
</dbReference>
<evidence type="ECO:0000256" key="21">
    <source>
        <dbReference type="ARBA" id="ARBA00048322"/>
    </source>
</evidence>
<evidence type="ECO:0000256" key="23">
    <source>
        <dbReference type="ARBA" id="ARBA00048648"/>
    </source>
</evidence>
<dbReference type="EC" id="1.2.1.3" evidence="12"/>
<comment type="catalytic activity">
    <reaction evidence="21">
        <text>dodecanoate + NADH + 2 H(+) = dodecanal + NAD(+) + H2O</text>
        <dbReference type="Rhea" id="RHEA:44168"/>
        <dbReference type="ChEBI" id="CHEBI:15377"/>
        <dbReference type="ChEBI" id="CHEBI:15378"/>
        <dbReference type="ChEBI" id="CHEBI:18262"/>
        <dbReference type="ChEBI" id="CHEBI:27836"/>
        <dbReference type="ChEBI" id="CHEBI:57540"/>
        <dbReference type="ChEBI" id="CHEBI:57945"/>
    </reaction>
</comment>
<comment type="catalytic activity">
    <reaction evidence="22">
        <text>22-oxodocosanoate + NAD(+) + H2O = docosanedioate + NADH + 2 H(+)</text>
        <dbReference type="Rhea" id="RHEA:39015"/>
        <dbReference type="ChEBI" id="CHEBI:15377"/>
        <dbReference type="ChEBI" id="CHEBI:15378"/>
        <dbReference type="ChEBI" id="CHEBI:57540"/>
        <dbReference type="ChEBI" id="CHEBI:57945"/>
        <dbReference type="ChEBI" id="CHEBI:76298"/>
        <dbReference type="ChEBI" id="CHEBI:76299"/>
    </reaction>
</comment>
<dbReference type="InterPro" id="IPR015590">
    <property type="entry name" value="Aldehyde_DH_dom"/>
</dbReference>
<dbReference type="Pfam" id="PF00171">
    <property type="entry name" value="Aldedh"/>
    <property type="match status" value="2"/>
</dbReference>
<dbReference type="GO" id="GO:0004028">
    <property type="term" value="F:3-chloroallyl aldehyde dehydrogenase activity"/>
    <property type="evidence" value="ECO:0007669"/>
    <property type="project" value="TreeGrafter"/>
</dbReference>
<keyword evidence="6" id="KW-0276">Fatty acid metabolism</keyword>
<evidence type="ECO:0000259" key="29">
    <source>
        <dbReference type="Pfam" id="PF00171"/>
    </source>
</evidence>
<reference evidence="30" key="3">
    <citation type="submission" date="2025-09" db="UniProtKB">
        <authorList>
            <consortium name="Ensembl"/>
        </authorList>
    </citation>
    <scope>IDENTIFICATION</scope>
</reference>
<comment type="catalytic activity">
    <reaction evidence="24">
        <text>(2E)-hexadecenal + NAD(+) + H2O = (E)-hexadec-2-enoate + NADH + 2 H(+)</text>
        <dbReference type="Rhea" id="RHEA:36135"/>
        <dbReference type="ChEBI" id="CHEBI:15377"/>
        <dbReference type="ChEBI" id="CHEBI:15378"/>
        <dbReference type="ChEBI" id="CHEBI:17585"/>
        <dbReference type="ChEBI" id="CHEBI:57540"/>
        <dbReference type="ChEBI" id="CHEBI:57945"/>
        <dbReference type="ChEBI" id="CHEBI:72745"/>
    </reaction>
</comment>
<evidence type="ECO:0000256" key="4">
    <source>
        <dbReference type="ARBA" id="ARBA00022692"/>
    </source>
</evidence>
<comment type="catalytic activity">
    <reaction evidence="18">
        <text>heptanal + NAD(+) + H2O = heptanoate + NADH + 2 H(+)</text>
        <dbReference type="Rhea" id="RHEA:44108"/>
        <dbReference type="ChEBI" id="CHEBI:15377"/>
        <dbReference type="ChEBI" id="CHEBI:15378"/>
        <dbReference type="ChEBI" id="CHEBI:32362"/>
        <dbReference type="ChEBI" id="CHEBI:34787"/>
        <dbReference type="ChEBI" id="CHEBI:57540"/>
        <dbReference type="ChEBI" id="CHEBI:57945"/>
    </reaction>
</comment>
<dbReference type="Proteomes" id="UP000694387">
    <property type="component" value="Chromosome 13"/>
</dbReference>
<evidence type="ECO:0000256" key="18">
    <source>
        <dbReference type="ARBA" id="ARBA00047531"/>
    </source>
</evidence>
<dbReference type="AlphaFoldDB" id="A0A9L0JXV3"/>
<dbReference type="InterPro" id="IPR012394">
    <property type="entry name" value="Aldehyde_DH_NAD(P)"/>
</dbReference>
<evidence type="ECO:0000256" key="20">
    <source>
        <dbReference type="ARBA" id="ARBA00047959"/>
    </source>
</evidence>
<evidence type="ECO:0000256" key="3">
    <source>
        <dbReference type="ARBA" id="ARBA00009986"/>
    </source>
</evidence>